<evidence type="ECO:0000313" key="7">
    <source>
        <dbReference type="EMBL" id="MYH63938.1"/>
    </source>
</evidence>
<dbReference type="GO" id="GO:0003723">
    <property type="term" value="F:RNA binding"/>
    <property type="evidence" value="ECO:0007669"/>
    <property type="project" value="UniProtKB-UniRule"/>
</dbReference>
<evidence type="ECO:0000256" key="1">
    <source>
        <dbReference type="ARBA" id="ARBA00022603"/>
    </source>
</evidence>
<gene>
    <name evidence="7" type="ORF">F4148_20075</name>
</gene>
<comment type="similarity">
    <text evidence="5">Belongs to the class I-like SAM-binding methyltransferase superfamily. rRNA adenine N(6)-methyltransferase family.</text>
</comment>
<accession>A0A6B1G6B9</accession>
<keyword evidence="4 5" id="KW-0694">RNA-binding</keyword>
<dbReference type="InterPro" id="IPR029063">
    <property type="entry name" value="SAM-dependent_MTases_sf"/>
</dbReference>
<dbReference type="InterPro" id="IPR001737">
    <property type="entry name" value="KsgA/Erm"/>
</dbReference>
<dbReference type="SUPFAM" id="SSF53335">
    <property type="entry name" value="S-adenosyl-L-methionine-dependent methyltransferases"/>
    <property type="match status" value="1"/>
</dbReference>
<feature type="domain" description="Ribosomal RNA adenine methylase transferase N-terminal" evidence="6">
    <location>
        <begin position="33"/>
        <end position="191"/>
    </location>
</feature>
<keyword evidence="3 5" id="KW-0949">S-adenosyl-L-methionine</keyword>
<sequence length="191" mass="20897">MNNNPPSPLELVRRHNLNLKKSLGQNLLIDASHLTRIADAADLEETDNVLEIGPGLGALTHRLADRAGRVVAVELDQRLIPILRTEFAGRPRVSFVHGDILELSPPELIRAHLSDQIGSASMGESYKVVANLPYYITSAVLRHVLESLPPPTLAVLLVQQEVAQRMVAKPGAMSMLAVSVQFYASPRALHR</sequence>
<feature type="binding site" evidence="5">
    <location>
        <position position="131"/>
    </location>
    <ligand>
        <name>S-adenosyl-L-methionine</name>
        <dbReference type="ChEBI" id="CHEBI:59789"/>
    </ligand>
</feature>
<keyword evidence="2 5" id="KW-0808">Transferase</keyword>
<dbReference type="CDD" id="cd02440">
    <property type="entry name" value="AdoMet_MTases"/>
    <property type="match status" value="1"/>
</dbReference>
<protein>
    <submittedName>
        <fullName evidence="7">Methyltransferase domain-containing protein</fullName>
    </submittedName>
</protein>
<dbReference type="Pfam" id="PF00398">
    <property type="entry name" value="RrnaAD"/>
    <property type="match status" value="1"/>
</dbReference>
<evidence type="ECO:0000256" key="5">
    <source>
        <dbReference type="PROSITE-ProRule" id="PRU01026"/>
    </source>
</evidence>
<dbReference type="PROSITE" id="PS01131">
    <property type="entry name" value="RRNA_A_DIMETH"/>
    <property type="match status" value="1"/>
</dbReference>
<feature type="binding site" evidence="5">
    <location>
        <position position="26"/>
    </location>
    <ligand>
        <name>S-adenosyl-L-methionine</name>
        <dbReference type="ChEBI" id="CHEBI:59789"/>
    </ligand>
</feature>
<keyword evidence="1 5" id="KW-0489">Methyltransferase</keyword>
<dbReference type="AlphaFoldDB" id="A0A6B1G6B9"/>
<feature type="binding site" evidence="5">
    <location>
        <position position="28"/>
    </location>
    <ligand>
        <name>S-adenosyl-L-methionine</name>
        <dbReference type="ChEBI" id="CHEBI:59789"/>
    </ligand>
</feature>
<organism evidence="7">
    <name type="scientific">Caldilineaceae bacterium SB0675_bin_29</name>
    <dbReference type="NCBI Taxonomy" id="2605266"/>
    <lineage>
        <taxon>Bacteria</taxon>
        <taxon>Bacillati</taxon>
        <taxon>Chloroflexota</taxon>
        <taxon>Caldilineae</taxon>
        <taxon>Caldilineales</taxon>
        <taxon>Caldilineaceae</taxon>
    </lineage>
</organism>
<comment type="caution">
    <text evidence="7">The sequence shown here is derived from an EMBL/GenBank/DDBJ whole genome shotgun (WGS) entry which is preliminary data.</text>
</comment>
<dbReference type="Gene3D" id="3.40.50.150">
    <property type="entry name" value="Vaccinia Virus protein VP39"/>
    <property type="match status" value="1"/>
</dbReference>
<dbReference type="EMBL" id="VYDA01000710">
    <property type="protein sequence ID" value="MYH63938.1"/>
    <property type="molecule type" value="Genomic_DNA"/>
</dbReference>
<dbReference type="GO" id="GO:0005829">
    <property type="term" value="C:cytosol"/>
    <property type="evidence" value="ECO:0007669"/>
    <property type="project" value="TreeGrafter"/>
</dbReference>
<dbReference type="PANTHER" id="PTHR11727:SF7">
    <property type="entry name" value="DIMETHYLADENOSINE TRANSFERASE-RELATED"/>
    <property type="match status" value="1"/>
</dbReference>
<evidence type="ECO:0000256" key="3">
    <source>
        <dbReference type="ARBA" id="ARBA00022691"/>
    </source>
</evidence>
<evidence type="ECO:0000256" key="4">
    <source>
        <dbReference type="ARBA" id="ARBA00022884"/>
    </source>
</evidence>
<dbReference type="PROSITE" id="PS51689">
    <property type="entry name" value="SAM_RNA_A_N6_MT"/>
    <property type="match status" value="1"/>
</dbReference>
<reference evidence="7" key="1">
    <citation type="submission" date="2019-09" db="EMBL/GenBank/DDBJ databases">
        <title>Characterisation of the sponge microbiome using genome-centric metagenomics.</title>
        <authorList>
            <person name="Engelberts J.P."/>
            <person name="Robbins S.J."/>
            <person name="De Goeij J.M."/>
            <person name="Aranda M."/>
            <person name="Bell S.C."/>
            <person name="Webster N.S."/>
        </authorList>
    </citation>
    <scope>NUCLEOTIDE SEQUENCE</scope>
    <source>
        <strain evidence="7">SB0675_bin_29</strain>
    </source>
</reference>
<dbReference type="InterPro" id="IPR020598">
    <property type="entry name" value="rRNA_Ade_methylase_Trfase_N"/>
</dbReference>
<evidence type="ECO:0000259" key="6">
    <source>
        <dbReference type="SMART" id="SM00650"/>
    </source>
</evidence>
<proteinExistence type="inferred from homology"/>
<dbReference type="SMART" id="SM00650">
    <property type="entry name" value="rADc"/>
    <property type="match status" value="1"/>
</dbReference>
<name>A0A6B1G6B9_9CHLR</name>
<dbReference type="GO" id="GO:0000179">
    <property type="term" value="F:rRNA (adenine-N6,N6-)-dimethyltransferase activity"/>
    <property type="evidence" value="ECO:0007669"/>
    <property type="project" value="UniProtKB-UniRule"/>
</dbReference>
<feature type="binding site" evidence="5">
    <location>
        <position position="53"/>
    </location>
    <ligand>
        <name>S-adenosyl-L-methionine</name>
        <dbReference type="ChEBI" id="CHEBI:59789"/>
    </ligand>
</feature>
<dbReference type="PANTHER" id="PTHR11727">
    <property type="entry name" value="DIMETHYLADENOSINE TRANSFERASE"/>
    <property type="match status" value="1"/>
</dbReference>
<feature type="binding site" evidence="5">
    <location>
        <position position="74"/>
    </location>
    <ligand>
        <name>S-adenosyl-L-methionine</name>
        <dbReference type="ChEBI" id="CHEBI:59789"/>
    </ligand>
</feature>
<feature type="non-terminal residue" evidence="7">
    <location>
        <position position="191"/>
    </location>
</feature>
<dbReference type="InterPro" id="IPR020596">
    <property type="entry name" value="rRNA_Ade_Mease_Trfase_CS"/>
</dbReference>
<evidence type="ECO:0000256" key="2">
    <source>
        <dbReference type="ARBA" id="ARBA00022679"/>
    </source>
</evidence>
<feature type="binding site" evidence="5">
    <location>
        <position position="99"/>
    </location>
    <ligand>
        <name>S-adenosyl-L-methionine</name>
        <dbReference type="ChEBI" id="CHEBI:59789"/>
    </ligand>
</feature>